<accession>A0ABW0MPF2</accession>
<protein>
    <submittedName>
        <fullName evidence="1">Uncharacterized protein</fullName>
    </submittedName>
</protein>
<dbReference type="Proteomes" id="UP001596101">
    <property type="component" value="Unassembled WGS sequence"/>
</dbReference>
<name>A0ABW0MPF2_9BURK</name>
<proteinExistence type="predicted"/>
<dbReference type="RefSeq" id="WP_379755225.1">
    <property type="nucleotide sequence ID" value="NZ_JBHSMR010000013.1"/>
</dbReference>
<dbReference type="EMBL" id="JBHSMR010000013">
    <property type="protein sequence ID" value="MFC5478823.1"/>
    <property type="molecule type" value="Genomic_DNA"/>
</dbReference>
<organism evidence="1 2">
    <name type="scientific">Massilia suwonensis</name>
    <dbReference type="NCBI Taxonomy" id="648895"/>
    <lineage>
        <taxon>Bacteria</taxon>
        <taxon>Pseudomonadati</taxon>
        <taxon>Pseudomonadota</taxon>
        <taxon>Betaproteobacteria</taxon>
        <taxon>Burkholderiales</taxon>
        <taxon>Oxalobacteraceae</taxon>
        <taxon>Telluria group</taxon>
        <taxon>Massilia</taxon>
    </lineage>
</organism>
<keyword evidence="2" id="KW-1185">Reference proteome</keyword>
<evidence type="ECO:0000313" key="1">
    <source>
        <dbReference type="EMBL" id="MFC5478823.1"/>
    </source>
</evidence>
<comment type="caution">
    <text evidence="1">The sequence shown here is derived from an EMBL/GenBank/DDBJ whole genome shotgun (WGS) entry which is preliminary data.</text>
</comment>
<sequence>MKLTTFVDIAGRISQDAREADRITAAAICLPGGALDHIRKQVPKELPKWRNATDEDVRLVVDVVLREALGVGVYSVEKTAPAWDTFWAEAFHMRAETRGKISFIKAPYQIKCLMFGRSTTLACAMAIKSGNVVRSAARQRGLSTAEILVLDDEIDGVDNVAVFKSIWERMNGQQLLTESLGIRRNFVDVRLMTEQQDPLLLLADYVAGIGHASASRADVLVASRVGTECVRRQQERLIRVPQYHFIRKPFALKFSEILAMG</sequence>
<reference evidence="2" key="1">
    <citation type="journal article" date="2019" name="Int. J. Syst. Evol. Microbiol.">
        <title>The Global Catalogue of Microorganisms (GCM) 10K type strain sequencing project: providing services to taxonomists for standard genome sequencing and annotation.</title>
        <authorList>
            <consortium name="The Broad Institute Genomics Platform"/>
            <consortium name="The Broad Institute Genome Sequencing Center for Infectious Disease"/>
            <person name="Wu L."/>
            <person name="Ma J."/>
        </authorList>
    </citation>
    <scope>NUCLEOTIDE SEQUENCE [LARGE SCALE GENOMIC DNA]</scope>
    <source>
        <strain evidence="2">CCUG 43111</strain>
    </source>
</reference>
<gene>
    <name evidence="1" type="ORF">ACFPQ5_11510</name>
</gene>
<evidence type="ECO:0000313" key="2">
    <source>
        <dbReference type="Proteomes" id="UP001596101"/>
    </source>
</evidence>